<accession>A0ABQ5JUX1</accession>
<proteinExistence type="predicted"/>
<reference evidence="1" key="1">
    <citation type="submission" date="2022-03" db="EMBL/GenBank/DDBJ databases">
        <title>Draft genome sequence of Aduncisulcus paluster, a free-living microaerophilic Fornicata.</title>
        <authorList>
            <person name="Yuyama I."/>
            <person name="Kume K."/>
            <person name="Tamura T."/>
            <person name="Inagaki Y."/>
            <person name="Hashimoto T."/>
        </authorList>
    </citation>
    <scope>NUCLEOTIDE SEQUENCE</scope>
    <source>
        <strain evidence="1">NY0171</strain>
    </source>
</reference>
<keyword evidence="2" id="KW-1185">Reference proteome</keyword>
<dbReference type="EMBL" id="BQXS01011916">
    <property type="protein sequence ID" value="GKT18133.1"/>
    <property type="molecule type" value="Genomic_DNA"/>
</dbReference>
<name>A0ABQ5JUX1_9EUKA</name>
<gene>
    <name evidence="1" type="ORF">ADUPG1_011245</name>
</gene>
<feature type="non-terminal residue" evidence="1">
    <location>
        <position position="159"/>
    </location>
</feature>
<evidence type="ECO:0000313" key="2">
    <source>
        <dbReference type="Proteomes" id="UP001057375"/>
    </source>
</evidence>
<comment type="caution">
    <text evidence="1">The sequence shown here is derived from an EMBL/GenBank/DDBJ whole genome shotgun (WGS) entry which is preliminary data.</text>
</comment>
<protein>
    <submittedName>
        <fullName evidence="1">Uncharacterized protein</fullName>
    </submittedName>
</protein>
<sequence>MATIQPPILEKFTEETWEKFKTEYLVYTKKGGKKSFDKCIDPICWSIISCIVEFTDVTKQKDSFDEITAVFGKSSTIAYYDALDACKMKSKLDLEAYLEYVHGFKRIFEANTSKGSESTVVKKFVQNLYSKRFRERTWASIDESTATESLKLAIKCGFE</sequence>
<evidence type="ECO:0000313" key="1">
    <source>
        <dbReference type="EMBL" id="GKT18133.1"/>
    </source>
</evidence>
<dbReference type="Proteomes" id="UP001057375">
    <property type="component" value="Unassembled WGS sequence"/>
</dbReference>
<organism evidence="1 2">
    <name type="scientific">Aduncisulcus paluster</name>
    <dbReference type="NCBI Taxonomy" id="2918883"/>
    <lineage>
        <taxon>Eukaryota</taxon>
        <taxon>Metamonada</taxon>
        <taxon>Carpediemonas-like organisms</taxon>
        <taxon>Aduncisulcus</taxon>
    </lineage>
</organism>